<dbReference type="GO" id="GO:0003677">
    <property type="term" value="F:DNA binding"/>
    <property type="evidence" value="ECO:0007669"/>
    <property type="project" value="InterPro"/>
</dbReference>
<dbReference type="AlphaFoldDB" id="A0AAU7CAD2"/>
<dbReference type="PROSITE" id="PS50943">
    <property type="entry name" value="HTH_CROC1"/>
    <property type="match status" value="1"/>
</dbReference>
<dbReference type="SMART" id="SM00530">
    <property type="entry name" value="HTH_XRE"/>
    <property type="match status" value="1"/>
</dbReference>
<sequence>MDTIMAQLGEFASFLREWRDRRGWSQEDLARRSGLSRAGVSAIETGRLVPSAAAALALAAALECRVEDLFRLRKPETGAPTWAWEPRREPCRYWAAELGGEVRLFPAEPSPLGMVPHDGVVHEGTRQAGEPTDPERTLIMACCDPAVGLLAAELAREAGVRLLAFQRSSRAALTLLGQGLVHVAGVHLSRPDEPGGNAGVVRTELGPGYTLLRVAHWEEGVALAPGLDLATVGAAIRSDLRWIGRESGSGARQCLDELLAGRWVPNRLASDHRGVTEALRGGWADAGVCLRLVSEEAGLDFLGVRQEAYDLCFPTRWEDDPRFKALVQAVRSPGYRQSLGDLPGYDSTAAGALQRVS</sequence>
<accession>A0AAU7CAD2</accession>
<gene>
    <name evidence="2" type="ORF">V5E97_27885</name>
</gene>
<dbReference type="InterPro" id="IPR001387">
    <property type="entry name" value="Cro/C1-type_HTH"/>
</dbReference>
<dbReference type="PANTHER" id="PTHR38431">
    <property type="entry name" value="BLL2305 PROTEIN"/>
    <property type="match status" value="1"/>
</dbReference>
<dbReference type="InterPro" id="IPR010982">
    <property type="entry name" value="Lambda_DNA-bd_dom_sf"/>
</dbReference>
<evidence type="ECO:0000259" key="1">
    <source>
        <dbReference type="PROSITE" id="PS50943"/>
    </source>
</evidence>
<dbReference type="SUPFAM" id="SSF47413">
    <property type="entry name" value="lambda repressor-like DNA-binding domains"/>
    <property type="match status" value="1"/>
</dbReference>
<evidence type="ECO:0000313" key="2">
    <source>
        <dbReference type="EMBL" id="XBH02126.1"/>
    </source>
</evidence>
<dbReference type="RefSeq" id="WP_406694869.1">
    <property type="nucleotide sequence ID" value="NZ_CP155447.1"/>
</dbReference>
<dbReference type="InterPro" id="IPR024370">
    <property type="entry name" value="PBP_domain"/>
</dbReference>
<dbReference type="Pfam" id="PF12727">
    <property type="entry name" value="PBP_like"/>
    <property type="match status" value="1"/>
</dbReference>
<organism evidence="2">
    <name type="scientific">Singulisphaera sp. Ch08</name>
    <dbReference type="NCBI Taxonomy" id="3120278"/>
    <lineage>
        <taxon>Bacteria</taxon>
        <taxon>Pseudomonadati</taxon>
        <taxon>Planctomycetota</taxon>
        <taxon>Planctomycetia</taxon>
        <taxon>Isosphaerales</taxon>
        <taxon>Isosphaeraceae</taxon>
        <taxon>Singulisphaera</taxon>
    </lineage>
</organism>
<name>A0AAU7CAD2_9BACT</name>
<dbReference type="Gene3D" id="1.10.260.40">
    <property type="entry name" value="lambda repressor-like DNA-binding domains"/>
    <property type="match status" value="1"/>
</dbReference>
<proteinExistence type="predicted"/>
<dbReference type="CDD" id="cd00093">
    <property type="entry name" value="HTH_XRE"/>
    <property type="match status" value="1"/>
</dbReference>
<dbReference type="EMBL" id="CP155447">
    <property type="protein sequence ID" value="XBH02126.1"/>
    <property type="molecule type" value="Genomic_DNA"/>
</dbReference>
<protein>
    <submittedName>
        <fullName evidence="2">Substrate-binding domain-containing protein</fullName>
    </submittedName>
</protein>
<dbReference type="Pfam" id="PF13560">
    <property type="entry name" value="HTH_31"/>
    <property type="match status" value="1"/>
</dbReference>
<reference evidence="2" key="1">
    <citation type="submission" date="2024-05" db="EMBL/GenBank/DDBJ databases">
        <title>Planctomycetes of the genus Singulisphaera possess chitinolytic capabilities.</title>
        <authorList>
            <person name="Ivanova A."/>
        </authorList>
    </citation>
    <scope>NUCLEOTIDE SEQUENCE</scope>
    <source>
        <strain evidence="2">Ch08T</strain>
    </source>
</reference>
<dbReference type="PANTHER" id="PTHR38431:SF1">
    <property type="entry name" value="BLL2305 PROTEIN"/>
    <property type="match status" value="1"/>
</dbReference>
<feature type="domain" description="HTH cro/C1-type" evidence="1">
    <location>
        <begin position="15"/>
        <end position="69"/>
    </location>
</feature>